<evidence type="ECO:0000259" key="1">
    <source>
        <dbReference type="PROSITE" id="PS50238"/>
    </source>
</evidence>
<reference evidence="2" key="1">
    <citation type="submission" date="2017-02" db="UniProtKB">
        <authorList>
            <consortium name="WormBaseParasite"/>
        </authorList>
    </citation>
    <scope>IDENTIFICATION</scope>
</reference>
<dbReference type="GO" id="GO:0005096">
    <property type="term" value="F:GTPase activator activity"/>
    <property type="evidence" value="ECO:0007669"/>
    <property type="project" value="InterPro"/>
</dbReference>
<accession>A0A0R3TB91</accession>
<organism evidence="2">
    <name type="scientific">Rodentolepis nana</name>
    <name type="common">Dwarf tapeworm</name>
    <name type="synonym">Hymenolepis nana</name>
    <dbReference type="NCBI Taxonomy" id="102285"/>
    <lineage>
        <taxon>Eukaryota</taxon>
        <taxon>Metazoa</taxon>
        <taxon>Spiralia</taxon>
        <taxon>Lophotrochozoa</taxon>
        <taxon>Platyhelminthes</taxon>
        <taxon>Cestoda</taxon>
        <taxon>Eucestoda</taxon>
        <taxon>Cyclophyllidea</taxon>
        <taxon>Hymenolepididae</taxon>
        <taxon>Rodentolepis</taxon>
    </lineage>
</organism>
<dbReference type="WBParaSite" id="HNAJ_0000433001-mRNA-1">
    <property type="protein sequence ID" value="HNAJ_0000433001-mRNA-1"/>
    <property type="gene ID" value="HNAJ_0000433001"/>
</dbReference>
<proteinExistence type="predicted"/>
<dbReference type="InterPro" id="IPR039767">
    <property type="entry name" value="RALBP1"/>
</dbReference>
<protein>
    <submittedName>
        <fullName evidence="2">Rho-GAP domain-containing protein</fullName>
    </submittedName>
</protein>
<dbReference type="SUPFAM" id="SSF48350">
    <property type="entry name" value="GTPase activation domain, GAP"/>
    <property type="match status" value="1"/>
</dbReference>
<dbReference type="InterPro" id="IPR000198">
    <property type="entry name" value="RhoGAP_dom"/>
</dbReference>
<dbReference type="GO" id="GO:0007264">
    <property type="term" value="P:small GTPase-mediated signal transduction"/>
    <property type="evidence" value="ECO:0007669"/>
    <property type="project" value="InterPro"/>
</dbReference>
<dbReference type="InterPro" id="IPR008936">
    <property type="entry name" value="Rho_GTPase_activation_prot"/>
</dbReference>
<dbReference type="STRING" id="102285.A0A0R3TB91"/>
<evidence type="ECO:0000313" key="2">
    <source>
        <dbReference type="WBParaSite" id="HNAJ_0000433001-mRNA-1"/>
    </source>
</evidence>
<dbReference type="PROSITE" id="PS50238">
    <property type="entry name" value="RHOGAP"/>
    <property type="match status" value="1"/>
</dbReference>
<dbReference type="PANTHER" id="PTHR12783:SF5">
    <property type="entry name" value="RALA-BINDING PROTEIN 1"/>
    <property type="match status" value="1"/>
</dbReference>
<dbReference type="Pfam" id="PF00620">
    <property type="entry name" value="RhoGAP"/>
    <property type="match status" value="1"/>
</dbReference>
<dbReference type="Gene3D" id="1.20.58.90">
    <property type="match status" value="1"/>
</dbReference>
<dbReference type="GO" id="GO:0031267">
    <property type="term" value="F:small GTPase binding"/>
    <property type="evidence" value="ECO:0007669"/>
    <property type="project" value="InterPro"/>
</dbReference>
<feature type="domain" description="Rho-GAP" evidence="1">
    <location>
        <begin position="1"/>
        <end position="148"/>
    </location>
</feature>
<sequence length="182" mass="20529">LTSVLKQFLRSLPEPLLTVDLGPSIESACDQLSSDSSATCADRRRRLAELIHRELPRPNKYLLAWLLQHMTRVINRAGDNKMTLANLVIVFSPTLKMSHRFSHWLFPHPVYTYRPYKPPLPPPPPSADAAGMPLDLPDSLSDLEDELFKQESLLAFTHQQIASGRASAEKDAYIWEVSTVNL</sequence>
<name>A0A0R3TB91_RODNA</name>
<dbReference type="AlphaFoldDB" id="A0A0R3TB91"/>
<dbReference type="PANTHER" id="PTHR12783">
    <property type="entry name" value="RALA BINDING PROTEIN 1 RALBP1"/>
    <property type="match status" value="1"/>
</dbReference>
<dbReference type="Gene3D" id="1.10.555.10">
    <property type="entry name" value="Rho GTPase activation protein"/>
    <property type="match status" value="1"/>
</dbReference>
<dbReference type="SMART" id="SM00324">
    <property type="entry name" value="RhoGAP"/>
    <property type="match status" value="1"/>
</dbReference>